<evidence type="ECO:0000313" key="3">
    <source>
        <dbReference type="Proteomes" id="UP001272242"/>
    </source>
</evidence>
<evidence type="ECO:0000313" key="2">
    <source>
        <dbReference type="EMBL" id="MDY3558572.1"/>
    </source>
</evidence>
<evidence type="ECO:0000256" key="1">
    <source>
        <dbReference type="SAM" id="Phobius"/>
    </source>
</evidence>
<keyword evidence="1" id="KW-0472">Membrane</keyword>
<feature type="transmembrane region" description="Helical" evidence="1">
    <location>
        <begin position="335"/>
        <end position="354"/>
    </location>
</feature>
<feature type="transmembrane region" description="Helical" evidence="1">
    <location>
        <begin position="159"/>
        <end position="179"/>
    </location>
</feature>
<keyword evidence="1" id="KW-1133">Transmembrane helix</keyword>
<feature type="transmembrane region" description="Helical" evidence="1">
    <location>
        <begin position="360"/>
        <end position="377"/>
    </location>
</feature>
<feature type="transmembrane region" description="Helical" evidence="1">
    <location>
        <begin position="14"/>
        <end position="34"/>
    </location>
</feature>
<organism evidence="2 3">
    <name type="scientific">Gemmata algarum</name>
    <dbReference type="NCBI Taxonomy" id="2975278"/>
    <lineage>
        <taxon>Bacteria</taxon>
        <taxon>Pseudomonadati</taxon>
        <taxon>Planctomycetota</taxon>
        <taxon>Planctomycetia</taxon>
        <taxon>Gemmatales</taxon>
        <taxon>Gemmataceae</taxon>
        <taxon>Gemmata</taxon>
    </lineage>
</organism>
<feature type="transmembrane region" description="Helical" evidence="1">
    <location>
        <begin position="238"/>
        <end position="255"/>
    </location>
</feature>
<evidence type="ECO:0008006" key="4">
    <source>
        <dbReference type="Google" id="ProtNLM"/>
    </source>
</evidence>
<feature type="transmembrane region" description="Helical" evidence="1">
    <location>
        <begin position="185"/>
        <end position="218"/>
    </location>
</feature>
<accession>A0ABU5EVS8</accession>
<dbReference type="RefSeq" id="WP_320685474.1">
    <property type="nucleotide sequence ID" value="NZ_JAXBLV010000034.1"/>
</dbReference>
<proteinExistence type="predicted"/>
<sequence length="676" mass="72855">MSEASAPEQAPGRWGWIVVGAVIAIELAALTSYARREIAWAYPGFYDQCAYITMSYDIVTDAAARGLVPALRAHLAREQPTGVLLPLQAAAHCLIFGHDRVSLLSVNFVHLAVLQCALAGTLVWLTRSWWPALTAVGLTLPLRTVFLPTGGAFDLRMDFGAFCLYGVFLCALVRSRLLVNPRGAAAVGACAAVAVLFRFITAAYLAALLTTLGAGLLAWRFARRDPAARAMAARRLRGLLITAGVLALAAGPVLYNQRKAIRAYYVVGHVTSSEKDIRRAEVGLREWADDALFYPLALRVHTGPAFWWAAVAVGTIGAAGAFLTARAARPGTRGLIPVVAALGFGAPFLVLNANAVKSPVVANVLLPPLVLAALAPLTVGRGRLASAGAVAALALGLGGLLEHLAAPGPFVAADARVSVKLLDDLIETRGRKGFEAPEVFNDACTHDVTGLGLQILEFERTGRWVRYPDGTPIFAGDEEDHMRRLARCEFVVLKGVPAGQFRYPYDEQMERMRPRLKAYCDERMEKVGEYRILGRTVTTYVRRALRAEGVSGDGWVTADGVQLVGTGADLRGCARIELARTAMPNFLGRTDVRAEVEVHGRATRTLPVTVADDLRSVTIDWEPVDLPADAPVVIRVRFTESFRPAERGLPPADTRALVMHVGPRPRVLLHPVSADR</sequence>
<feature type="transmembrane region" description="Helical" evidence="1">
    <location>
        <begin position="384"/>
        <end position="401"/>
    </location>
</feature>
<feature type="transmembrane region" description="Helical" evidence="1">
    <location>
        <begin position="305"/>
        <end position="323"/>
    </location>
</feature>
<feature type="transmembrane region" description="Helical" evidence="1">
    <location>
        <begin position="129"/>
        <end position="147"/>
    </location>
</feature>
<protein>
    <recommendedName>
        <fullName evidence="4">Glycosyltransferase RgtA/B/C/D-like domain-containing protein</fullName>
    </recommendedName>
</protein>
<comment type="caution">
    <text evidence="2">The sequence shown here is derived from an EMBL/GenBank/DDBJ whole genome shotgun (WGS) entry which is preliminary data.</text>
</comment>
<dbReference type="Proteomes" id="UP001272242">
    <property type="component" value="Unassembled WGS sequence"/>
</dbReference>
<name>A0ABU5EVS8_9BACT</name>
<gene>
    <name evidence="2" type="ORF">R5W23_005692</name>
</gene>
<reference evidence="3" key="1">
    <citation type="journal article" date="2023" name="Mar. Drugs">
        <title>Gemmata algarum, a Novel Planctomycete Isolated from an Algal Mat, Displays Antimicrobial Activity.</title>
        <authorList>
            <person name="Kumar G."/>
            <person name="Kallscheuer N."/>
            <person name="Kashif M."/>
            <person name="Ahamad S."/>
            <person name="Jagadeeshwari U."/>
            <person name="Pannikurungottu S."/>
            <person name="Haufschild T."/>
            <person name="Kabuu M."/>
            <person name="Sasikala C."/>
            <person name="Jogler C."/>
            <person name="Ramana C."/>
        </authorList>
    </citation>
    <scope>NUCLEOTIDE SEQUENCE [LARGE SCALE GENOMIC DNA]</scope>
    <source>
        <strain evidence="3">JC673</strain>
    </source>
</reference>
<feature type="transmembrane region" description="Helical" evidence="1">
    <location>
        <begin position="101"/>
        <end position="123"/>
    </location>
</feature>
<keyword evidence="1" id="KW-0812">Transmembrane</keyword>
<keyword evidence="3" id="KW-1185">Reference proteome</keyword>
<dbReference type="EMBL" id="JAXBLV010000034">
    <property type="protein sequence ID" value="MDY3558572.1"/>
    <property type="molecule type" value="Genomic_DNA"/>
</dbReference>